<name>A0A5P8AYA7_9SPIR</name>
<sequence>MEKEQANDSVKNNSDTTVISKMPDMISISACEYEDYKKYKDRLSTQRESGHKALIINERVSRELAEVQERAVLQDKLLIEAYSYQ</sequence>
<gene>
    <name evidence="1" type="ORF">F9Y90_05955</name>
    <name evidence="2" type="ORF">F9Y91_05895</name>
</gene>
<evidence type="ECO:0000313" key="2">
    <source>
        <dbReference type="EMBL" id="QFP48738.1"/>
    </source>
</evidence>
<organism evidence="2">
    <name type="scientific">Borrelia miyamotoi</name>
    <dbReference type="NCBI Taxonomy" id="47466"/>
    <lineage>
        <taxon>Bacteria</taxon>
        <taxon>Pseudomonadati</taxon>
        <taxon>Spirochaetota</taxon>
        <taxon>Spirochaetia</taxon>
        <taxon>Spirochaetales</taxon>
        <taxon>Borreliaceae</taxon>
        <taxon>Borrelia</taxon>
    </lineage>
</organism>
<protein>
    <submittedName>
        <fullName evidence="2">DUF1357 family protein</fullName>
    </submittedName>
</protein>
<accession>A0A5P8AYA7</accession>
<evidence type="ECO:0000313" key="1">
    <source>
        <dbReference type="EMBL" id="QFP42629.1"/>
    </source>
</evidence>
<dbReference type="InterPro" id="IPR009791">
    <property type="entry name" value="DUF1357"/>
</dbReference>
<dbReference type="AlphaFoldDB" id="A0A5P8AYA7"/>
<keyword evidence="2" id="KW-0614">Plasmid</keyword>
<geneLocation type="plasmid" evidence="2">
    <name>unnamed</name>
</geneLocation>
<dbReference type="Pfam" id="PF07094">
    <property type="entry name" value="DUF1357"/>
    <property type="match status" value="1"/>
</dbReference>
<dbReference type="EMBL" id="CP044820">
    <property type="protein sequence ID" value="QFP48738.1"/>
    <property type="molecule type" value="Genomic_DNA"/>
</dbReference>
<dbReference type="EMBL" id="CP044673">
    <property type="protein sequence ID" value="QFP42629.1"/>
    <property type="molecule type" value="Genomic_DNA"/>
</dbReference>
<reference evidence="2" key="1">
    <citation type="submission" date="2019-10" db="EMBL/GenBank/DDBJ databases">
        <title>Whole genome sequencing of Borrelia miyamotoi strains isolated in Europe.</title>
        <authorList>
            <person name="Sprong H."/>
            <person name="Azagi T."/>
            <person name="Kuleshov K.V."/>
            <person name="Platonov A.E."/>
            <person name="Hoornstra D."/>
            <person name="Hovius J.W."/>
        </authorList>
    </citation>
    <scope>NUCLEOTIDE SEQUENCE</scope>
    <source>
        <strain evidence="2">NL-IR-1</strain>
        <strain evidence="1">NL-IR-2</strain>
        <plasmid evidence="2">unnamed</plasmid>
    </source>
</reference>
<proteinExistence type="predicted"/>